<dbReference type="SUPFAM" id="SSF47616">
    <property type="entry name" value="GST C-terminal domain-like"/>
    <property type="match status" value="1"/>
</dbReference>
<dbReference type="InterPro" id="IPR040079">
    <property type="entry name" value="Glutathione_S-Trfase"/>
</dbReference>
<dbReference type="SFLD" id="SFLDG00358">
    <property type="entry name" value="Main_(cytGST)"/>
    <property type="match status" value="1"/>
</dbReference>
<dbReference type="PROSITE" id="PS50405">
    <property type="entry name" value="GST_CTER"/>
    <property type="match status" value="1"/>
</dbReference>
<reference evidence="5" key="1">
    <citation type="submission" date="2021-12" db="EMBL/GenBank/DDBJ databases">
        <authorList>
            <person name="King R."/>
        </authorList>
    </citation>
    <scope>NUCLEOTIDE SEQUENCE</scope>
</reference>
<evidence type="ECO:0000256" key="1">
    <source>
        <dbReference type="ARBA" id="ARBA00011067"/>
    </source>
</evidence>
<dbReference type="FunFam" id="3.40.30.10:FF:000123">
    <property type="entry name" value="Glutathione transferase o1"/>
    <property type="match status" value="1"/>
</dbReference>
<proteinExistence type="inferred from homology"/>
<evidence type="ECO:0000313" key="5">
    <source>
        <dbReference type="EMBL" id="CAH0545959.1"/>
    </source>
</evidence>
<gene>
    <name evidence="5" type="ORF">MELIAE_LOCUS227</name>
</gene>
<dbReference type="FunFam" id="1.20.1050.10:FF:000009">
    <property type="entry name" value="Glutathione S-transferase omega-1"/>
    <property type="match status" value="1"/>
</dbReference>
<organism evidence="5 6">
    <name type="scientific">Brassicogethes aeneus</name>
    <name type="common">Rape pollen beetle</name>
    <name type="synonym">Meligethes aeneus</name>
    <dbReference type="NCBI Taxonomy" id="1431903"/>
    <lineage>
        <taxon>Eukaryota</taxon>
        <taxon>Metazoa</taxon>
        <taxon>Ecdysozoa</taxon>
        <taxon>Arthropoda</taxon>
        <taxon>Hexapoda</taxon>
        <taxon>Insecta</taxon>
        <taxon>Pterygota</taxon>
        <taxon>Neoptera</taxon>
        <taxon>Endopterygota</taxon>
        <taxon>Coleoptera</taxon>
        <taxon>Polyphaga</taxon>
        <taxon>Cucujiformia</taxon>
        <taxon>Nitidulidae</taxon>
        <taxon>Meligethinae</taxon>
        <taxon>Brassicogethes</taxon>
    </lineage>
</organism>
<dbReference type="PANTHER" id="PTHR43968">
    <property type="match status" value="1"/>
</dbReference>
<dbReference type="GO" id="GO:0005737">
    <property type="term" value="C:cytoplasm"/>
    <property type="evidence" value="ECO:0007669"/>
    <property type="project" value="InterPro"/>
</dbReference>
<dbReference type="GO" id="GO:0045174">
    <property type="term" value="F:glutathione dehydrogenase (ascorbate) activity"/>
    <property type="evidence" value="ECO:0007669"/>
    <property type="project" value="TreeGrafter"/>
</dbReference>
<dbReference type="PANTHER" id="PTHR43968:SF6">
    <property type="entry name" value="GLUTATHIONE S-TRANSFERASE OMEGA"/>
    <property type="match status" value="1"/>
</dbReference>
<sequence length="235" mass="27178">MSSKHLATGDFLPDLTKDKITLFSMLFCPFAQRVRLILEYKGLDYKVVNVNLKSKPDWLVQLNPKSEVPILYIDGAFISGSVEICDFLDEKYPEPSLYANIVDKSNESSLVSNVSPLIALYYKAAWKKDDKSFEEHMNGMKPHLEELENKLKDSDFLGGNSPKFADFMIWPWFERAEVLSMTYNEKLPYNKFPMLTKWCENMKKQECVSKVLIEPIRHHKAAQFHLGAPPLYDEI</sequence>
<dbReference type="AlphaFoldDB" id="A0A9P0ARI7"/>
<keyword evidence="6" id="KW-1185">Reference proteome</keyword>
<dbReference type="PRINTS" id="PR01625">
    <property type="entry name" value="GSTRNSFRASEO"/>
</dbReference>
<dbReference type="PROSITE" id="PS51354">
    <property type="entry name" value="GLUTAREDOXIN_2"/>
    <property type="match status" value="1"/>
</dbReference>
<dbReference type="Pfam" id="PF13410">
    <property type="entry name" value="GST_C_2"/>
    <property type="match status" value="1"/>
</dbReference>
<dbReference type="InterPro" id="IPR036249">
    <property type="entry name" value="Thioredoxin-like_sf"/>
</dbReference>
<keyword evidence="2" id="KW-0560">Oxidoreductase</keyword>
<dbReference type="GO" id="GO:0004364">
    <property type="term" value="F:glutathione transferase activity"/>
    <property type="evidence" value="ECO:0007669"/>
    <property type="project" value="InterPro"/>
</dbReference>
<dbReference type="InterPro" id="IPR005442">
    <property type="entry name" value="GST_omega"/>
</dbReference>
<dbReference type="InterPro" id="IPR004045">
    <property type="entry name" value="Glutathione_S-Trfase_N"/>
</dbReference>
<evidence type="ECO:0000256" key="2">
    <source>
        <dbReference type="ARBA" id="ARBA00023002"/>
    </source>
</evidence>
<dbReference type="InterPro" id="IPR050983">
    <property type="entry name" value="GST_Omega/HSP26"/>
</dbReference>
<accession>A0A9P0ARI7</accession>
<dbReference type="SUPFAM" id="SSF52833">
    <property type="entry name" value="Thioredoxin-like"/>
    <property type="match status" value="1"/>
</dbReference>
<dbReference type="InterPro" id="IPR010987">
    <property type="entry name" value="Glutathione-S-Trfase_C-like"/>
</dbReference>
<dbReference type="PROSITE" id="PS50404">
    <property type="entry name" value="GST_NTER"/>
    <property type="match status" value="1"/>
</dbReference>
<feature type="domain" description="GST N-terminal" evidence="3">
    <location>
        <begin position="18"/>
        <end position="96"/>
    </location>
</feature>
<dbReference type="GO" id="GO:0006749">
    <property type="term" value="P:glutathione metabolic process"/>
    <property type="evidence" value="ECO:0007669"/>
    <property type="project" value="TreeGrafter"/>
</dbReference>
<dbReference type="OrthoDB" id="4951845at2759"/>
<evidence type="ECO:0000259" key="3">
    <source>
        <dbReference type="PROSITE" id="PS50404"/>
    </source>
</evidence>
<dbReference type="Proteomes" id="UP001154078">
    <property type="component" value="Chromosome 1"/>
</dbReference>
<evidence type="ECO:0000313" key="6">
    <source>
        <dbReference type="Proteomes" id="UP001154078"/>
    </source>
</evidence>
<comment type="similarity">
    <text evidence="1">Belongs to the GST superfamily. Omega family.</text>
</comment>
<feature type="domain" description="GST C-terminal" evidence="4">
    <location>
        <begin position="100"/>
        <end position="224"/>
    </location>
</feature>
<dbReference type="EMBL" id="OV121132">
    <property type="protein sequence ID" value="CAH0545959.1"/>
    <property type="molecule type" value="Genomic_DNA"/>
</dbReference>
<dbReference type="Pfam" id="PF13417">
    <property type="entry name" value="GST_N_3"/>
    <property type="match status" value="1"/>
</dbReference>
<dbReference type="InterPro" id="IPR036282">
    <property type="entry name" value="Glutathione-S-Trfase_C_sf"/>
</dbReference>
<protein>
    <submittedName>
        <fullName evidence="5">Uncharacterized protein</fullName>
    </submittedName>
</protein>
<dbReference type="Gene3D" id="1.20.1050.10">
    <property type="match status" value="1"/>
</dbReference>
<dbReference type="SFLD" id="SFLDS00019">
    <property type="entry name" value="Glutathione_Transferase_(cytos"/>
    <property type="match status" value="1"/>
</dbReference>
<dbReference type="Gene3D" id="3.40.30.10">
    <property type="entry name" value="Glutaredoxin"/>
    <property type="match status" value="1"/>
</dbReference>
<name>A0A9P0ARI7_BRAAE</name>
<evidence type="ECO:0000259" key="4">
    <source>
        <dbReference type="PROSITE" id="PS50405"/>
    </source>
</evidence>